<dbReference type="OrthoDB" id="6374619at2759"/>
<name>A0A8S4EA48_PLUXY</name>
<organism evidence="1 2">
    <name type="scientific">Plutella xylostella</name>
    <name type="common">Diamondback moth</name>
    <name type="synonym">Plutella maculipennis</name>
    <dbReference type="NCBI Taxonomy" id="51655"/>
    <lineage>
        <taxon>Eukaryota</taxon>
        <taxon>Metazoa</taxon>
        <taxon>Ecdysozoa</taxon>
        <taxon>Arthropoda</taxon>
        <taxon>Hexapoda</taxon>
        <taxon>Insecta</taxon>
        <taxon>Pterygota</taxon>
        <taxon>Neoptera</taxon>
        <taxon>Endopterygota</taxon>
        <taxon>Lepidoptera</taxon>
        <taxon>Glossata</taxon>
        <taxon>Ditrysia</taxon>
        <taxon>Yponomeutoidea</taxon>
        <taxon>Plutellidae</taxon>
        <taxon>Plutella</taxon>
    </lineage>
</organism>
<dbReference type="EMBL" id="CAJHNJ030000014">
    <property type="protein sequence ID" value="CAG9112668.1"/>
    <property type="molecule type" value="Genomic_DNA"/>
</dbReference>
<sequence length="140" mass="16406">MCEKRIRKIKRGTHSTRIRETRRLQRVQRLTIATSPPNDDYRPQPVVCPTQPILMDKALQNRVLLELAWKTVVLMQKNKLIQQKIVDLQKETTEFVSTVLTNPESRQRYLDHLQVYGIISARVPQPLENKNVALKIEPKE</sequence>
<dbReference type="Proteomes" id="UP000653454">
    <property type="component" value="Unassembled WGS sequence"/>
</dbReference>
<evidence type="ECO:0000313" key="2">
    <source>
        <dbReference type="Proteomes" id="UP000653454"/>
    </source>
</evidence>
<accession>A0A8S4EA48</accession>
<gene>
    <name evidence="1" type="ORF">PLXY2_LOCUS4943</name>
</gene>
<proteinExistence type="predicted"/>
<evidence type="ECO:0000313" key="1">
    <source>
        <dbReference type="EMBL" id="CAG9112668.1"/>
    </source>
</evidence>
<dbReference type="AlphaFoldDB" id="A0A8S4EA48"/>
<protein>
    <submittedName>
        <fullName evidence="1">(diamondback moth) hypothetical protein</fullName>
    </submittedName>
</protein>
<keyword evidence="2" id="KW-1185">Reference proteome</keyword>
<reference evidence="1" key="1">
    <citation type="submission" date="2020-11" db="EMBL/GenBank/DDBJ databases">
        <authorList>
            <person name="Whiteford S."/>
        </authorList>
    </citation>
    <scope>NUCLEOTIDE SEQUENCE</scope>
</reference>
<comment type="caution">
    <text evidence="1">The sequence shown here is derived from an EMBL/GenBank/DDBJ whole genome shotgun (WGS) entry which is preliminary data.</text>
</comment>